<keyword evidence="6" id="KW-1185">Reference proteome</keyword>
<sequence>MPAQVRLQLLGRFAAVRAEAEIPPAAFGGRKVRALVRLLAVHSGTLVTHDTAVGALWPVRAPADPVANLTVLVNRARRAAGDDLVRTGSGGYVLGEVDTDIAELDAALRRARSAAEPAEALRAASAGLALWGDPLPEDRDADWAMACRGRLHRTRTELLDLAARSALRAGEPAEAVRAAAEAVALDPLHEVAAVLLARARAATGDRSGALAEVAALRARLADELGVEPGPEAAALHLELLRAGGPAVPAAPRPAAPPPALQSSRHPATLPFTGREAELAGLRRAVHRREVVVVAGPAGIGKSRLVGEALRGIGVPVLQARAFAAERAETWSLARTVLEEAVALDGGAAEALPERIREGLATVLPELAVPGVGLDAESRRALLLAGAVRVVGRVTGEGAVLVVDDLQWADPSSVVLLGSVLARVPALAVVLACRPDETDPAVLDGVTAGRTVRRLVPGPLTAAELTAATAAPELAGTLVAATDGSPFAVAEVVRELARRGAVDGRAGAWRVGPEAVALAAELGRAGRSRALTRRVAQVPLAEAEVLGLRTLLAREAGAALLAAASGRDPRAVLAGLSALGASGLVRCGEQGWAPAHDLVGETVSGALSAAERTRLHGLLAAALESGGPDPAETARHHRAAGDARSAARASARAAARALGQHAAGEAEGLAGTGLAALDSGPGADLVVERAALLDLRAEARALRGDTEGAAEDLGAALRAGGRRSRRLARLAMLTSGARDLRRAAELAELAVVEAGTHRAERAFALETAAILDMNLDRADRAADRAAEALALYRRLGDAGGVARILDGRAMATFLEGRVGDGIALFERVAQLFEDSGELFRVITPRSTRGHGITMAGRPAEGAAEADRAVALARELGAVEGLAYALWHRGESRAEAGDAAGGLADAREALDLATAAGHRGWTATAHRAAGIALQAAGDLDAAAHEFARSAEIAGESLTLFASWAAARSALVAIASCAPAAARPLVERALATGPGLGHFEARLAEAELAAATGDPGAPALAARALELARAGGHGLHAARLAELAAAEDSGQVPGQALGQSEGGSGQGNGGVPTPASR</sequence>
<dbReference type="Gene3D" id="1.10.10.10">
    <property type="entry name" value="Winged helix-like DNA-binding domain superfamily/Winged helix DNA-binding domain"/>
    <property type="match status" value="1"/>
</dbReference>
<dbReference type="SMART" id="SM01043">
    <property type="entry name" value="BTAD"/>
    <property type="match status" value="1"/>
</dbReference>
<proteinExistence type="predicted"/>
<feature type="region of interest" description="Disordered" evidence="3">
    <location>
        <begin position="1043"/>
        <end position="1074"/>
    </location>
</feature>
<feature type="domain" description="Bacterial transcriptional activator" evidence="4">
    <location>
        <begin position="99"/>
        <end position="240"/>
    </location>
</feature>
<evidence type="ECO:0000259" key="4">
    <source>
        <dbReference type="SMART" id="SM01043"/>
    </source>
</evidence>
<dbReference type="Proteomes" id="UP001500449">
    <property type="component" value="Unassembled WGS sequence"/>
</dbReference>
<dbReference type="RefSeq" id="WP_344415355.1">
    <property type="nucleotide sequence ID" value="NZ_BAAAQK010000005.1"/>
</dbReference>
<dbReference type="Pfam" id="PF03704">
    <property type="entry name" value="BTAD"/>
    <property type="match status" value="1"/>
</dbReference>
<accession>A0ABN2MXG3</accession>
<dbReference type="InterPro" id="IPR027417">
    <property type="entry name" value="P-loop_NTPase"/>
</dbReference>
<dbReference type="SUPFAM" id="SSF52540">
    <property type="entry name" value="P-loop containing nucleoside triphosphate hydrolases"/>
    <property type="match status" value="1"/>
</dbReference>
<protein>
    <recommendedName>
        <fullName evidence="4">Bacterial transcriptional activator domain-containing protein</fullName>
    </recommendedName>
</protein>
<dbReference type="PANTHER" id="PTHR35807:SF1">
    <property type="entry name" value="TRANSCRIPTIONAL REGULATOR REDD"/>
    <property type="match status" value="1"/>
</dbReference>
<dbReference type="InterPro" id="IPR041664">
    <property type="entry name" value="AAA_16"/>
</dbReference>
<keyword evidence="2" id="KW-0804">Transcription</keyword>
<evidence type="ECO:0000313" key="6">
    <source>
        <dbReference type="Proteomes" id="UP001500449"/>
    </source>
</evidence>
<evidence type="ECO:0000256" key="1">
    <source>
        <dbReference type="ARBA" id="ARBA00023015"/>
    </source>
</evidence>
<dbReference type="InterPro" id="IPR051677">
    <property type="entry name" value="AfsR-DnrI-RedD_regulator"/>
</dbReference>
<dbReference type="Gene3D" id="1.25.40.10">
    <property type="entry name" value="Tetratricopeptide repeat domain"/>
    <property type="match status" value="2"/>
</dbReference>
<evidence type="ECO:0000256" key="2">
    <source>
        <dbReference type="ARBA" id="ARBA00023163"/>
    </source>
</evidence>
<dbReference type="PANTHER" id="PTHR35807">
    <property type="entry name" value="TRANSCRIPTIONAL REGULATOR REDD-RELATED"/>
    <property type="match status" value="1"/>
</dbReference>
<dbReference type="SUPFAM" id="SSF48452">
    <property type="entry name" value="TPR-like"/>
    <property type="match status" value="3"/>
</dbReference>
<dbReference type="EMBL" id="BAAAQK010000005">
    <property type="protein sequence ID" value="GAA1842987.1"/>
    <property type="molecule type" value="Genomic_DNA"/>
</dbReference>
<name>A0ABN2MXG3_9PSEU</name>
<dbReference type="Pfam" id="PF13191">
    <property type="entry name" value="AAA_16"/>
    <property type="match status" value="1"/>
</dbReference>
<evidence type="ECO:0000256" key="3">
    <source>
        <dbReference type="SAM" id="MobiDB-lite"/>
    </source>
</evidence>
<organism evidence="5 6">
    <name type="scientific">Pseudonocardia ailaonensis</name>
    <dbReference type="NCBI Taxonomy" id="367279"/>
    <lineage>
        <taxon>Bacteria</taxon>
        <taxon>Bacillati</taxon>
        <taxon>Actinomycetota</taxon>
        <taxon>Actinomycetes</taxon>
        <taxon>Pseudonocardiales</taxon>
        <taxon>Pseudonocardiaceae</taxon>
        <taxon>Pseudonocardia</taxon>
    </lineage>
</organism>
<dbReference type="Gene3D" id="3.40.50.300">
    <property type="entry name" value="P-loop containing nucleotide triphosphate hydrolases"/>
    <property type="match status" value="1"/>
</dbReference>
<dbReference type="InterPro" id="IPR005158">
    <property type="entry name" value="BTAD"/>
</dbReference>
<gene>
    <name evidence="5" type="ORF">GCM10009836_22990</name>
</gene>
<evidence type="ECO:0000313" key="5">
    <source>
        <dbReference type="EMBL" id="GAA1842987.1"/>
    </source>
</evidence>
<dbReference type="InterPro" id="IPR036388">
    <property type="entry name" value="WH-like_DNA-bd_sf"/>
</dbReference>
<comment type="caution">
    <text evidence="5">The sequence shown here is derived from an EMBL/GenBank/DDBJ whole genome shotgun (WGS) entry which is preliminary data.</text>
</comment>
<keyword evidence="1" id="KW-0805">Transcription regulation</keyword>
<feature type="compositionally biased region" description="Gly residues" evidence="3">
    <location>
        <begin position="1057"/>
        <end position="1067"/>
    </location>
</feature>
<reference evidence="5 6" key="1">
    <citation type="journal article" date="2019" name="Int. J. Syst. Evol. Microbiol.">
        <title>The Global Catalogue of Microorganisms (GCM) 10K type strain sequencing project: providing services to taxonomists for standard genome sequencing and annotation.</title>
        <authorList>
            <consortium name="The Broad Institute Genomics Platform"/>
            <consortium name="The Broad Institute Genome Sequencing Center for Infectious Disease"/>
            <person name="Wu L."/>
            <person name="Ma J."/>
        </authorList>
    </citation>
    <scope>NUCLEOTIDE SEQUENCE [LARGE SCALE GENOMIC DNA]</scope>
    <source>
        <strain evidence="5 6">JCM 16009</strain>
    </source>
</reference>
<dbReference type="InterPro" id="IPR011990">
    <property type="entry name" value="TPR-like_helical_dom_sf"/>
</dbReference>